<dbReference type="Proteomes" id="UP000653056">
    <property type="component" value="Unassembled WGS sequence"/>
</dbReference>
<accession>A0ABQ2Z3R9</accession>
<gene>
    <name evidence="1" type="ORF">GCM10007160_30770</name>
</gene>
<organism evidence="1 2">
    <name type="scientific">Litchfieldella qijiaojingensis</name>
    <dbReference type="NCBI Taxonomy" id="980347"/>
    <lineage>
        <taxon>Bacteria</taxon>
        <taxon>Pseudomonadati</taxon>
        <taxon>Pseudomonadota</taxon>
        <taxon>Gammaproteobacteria</taxon>
        <taxon>Oceanospirillales</taxon>
        <taxon>Halomonadaceae</taxon>
        <taxon>Litchfieldella</taxon>
    </lineage>
</organism>
<evidence type="ECO:0000313" key="1">
    <source>
        <dbReference type="EMBL" id="GGY00811.1"/>
    </source>
</evidence>
<evidence type="ECO:0000313" key="2">
    <source>
        <dbReference type="Proteomes" id="UP000653056"/>
    </source>
</evidence>
<comment type="caution">
    <text evidence="1">The sequence shown here is derived from an EMBL/GenBank/DDBJ whole genome shotgun (WGS) entry which is preliminary data.</text>
</comment>
<sequence>MRLYAWRHGQVLELVGIDIGGHDPGPLAGEAQGGSTANTLAGSSDQCGFVLESHGKRFLLVIIVYLYDRILG</sequence>
<keyword evidence="2" id="KW-1185">Reference proteome</keyword>
<dbReference type="EMBL" id="BMXS01000017">
    <property type="protein sequence ID" value="GGY00811.1"/>
    <property type="molecule type" value="Genomic_DNA"/>
</dbReference>
<protein>
    <submittedName>
        <fullName evidence="1">Uncharacterized protein</fullName>
    </submittedName>
</protein>
<name>A0ABQ2Z3R9_9GAMM</name>
<reference evidence="2" key="1">
    <citation type="journal article" date="2019" name="Int. J. Syst. Evol. Microbiol.">
        <title>The Global Catalogue of Microorganisms (GCM) 10K type strain sequencing project: providing services to taxonomists for standard genome sequencing and annotation.</title>
        <authorList>
            <consortium name="The Broad Institute Genomics Platform"/>
            <consortium name="The Broad Institute Genome Sequencing Center for Infectious Disease"/>
            <person name="Wu L."/>
            <person name="Ma J."/>
        </authorList>
    </citation>
    <scope>NUCLEOTIDE SEQUENCE [LARGE SCALE GENOMIC DNA]</scope>
    <source>
        <strain evidence="2">KCTC 22228</strain>
    </source>
</reference>
<proteinExistence type="predicted"/>